<dbReference type="CDD" id="cd04187">
    <property type="entry name" value="DPM1_like_bac"/>
    <property type="match status" value="1"/>
</dbReference>
<evidence type="ECO:0000256" key="6">
    <source>
        <dbReference type="ARBA" id="ARBA00023136"/>
    </source>
</evidence>
<sequence length="321" mass="36038">MTSSARKLISIIVPVYNEQEVLPIFFERLQKAVAPARERYDIEFIFTNNCSTDRTRELILGWRESDPNIHLITLTRNFGYVASVLSGLTHARGDAVINIDSDGEDPPELIARFIEGWEEGYDVVYGLRDKRAEPDILVKGRKAFYRFTRLIADNDFILDMAEFLLMTRRVRDEVIKIANSFPFIRNDIAYVGFSRKGIPYTREPRIAGQTHYNALSLFAGAVAFILTASTFPLRVVGYVGVPLLLVNMICLLAGLVSPWGPGASGALAIANQSLLVYAVIFLSIYMARIYKNGMMRPTFIIDWERTTVSPRGREAPTSGGV</sequence>
<dbReference type="PANTHER" id="PTHR48090:SF1">
    <property type="entry name" value="PROPHAGE BACTOPRENOL GLUCOSYL TRANSFERASE HOMOLOG"/>
    <property type="match status" value="1"/>
</dbReference>
<dbReference type="AlphaFoldDB" id="A0A0C2UY76"/>
<evidence type="ECO:0000256" key="7">
    <source>
        <dbReference type="SAM" id="Phobius"/>
    </source>
</evidence>
<evidence type="ECO:0000313" key="9">
    <source>
        <dbReference type="EMBL" id="KIL97761.1"/>
    </source>
</evidence>
<name>A0A0C2UY76_PARME</name>
<accession>A0A0C2UY76</accession>
<keyword evidence="4 7" id="KW-0812">Transmembrane</keyword>
<feature type="transmembrane region" description="Helical" evidence="7">
    <location>
        <begin position="235"/>
        <end position="256"/>
    </location>
</feature>
<dbReference type="GO" id="GO:0005886">
    <property type="term" value="C:plasma membrane"/>
    <property type="evidence" value="ECO:0007669"/>
    <property type="project" value="TreeGrafter"/>
</dbReference>
<dbReference type="EMBL" id="JXSL01000030">
    <property type="protein sequence ID" value="KIL97761.1"/>
    <property type="molecule type" value="Genomic_DNA"/>
</dbReference>
<keyword evidence="10" id="KW-1185">Reference proteome</keyword>
<feature type="transmembrane region" description="Helical" evidence="7">
    <location>
        <begin position="211"/>
        <end position="228"/>
    </location>
</feature>
<proteinExistence type="predicted"/>
<dbReference type="Proteomes" id="UP000031971">
    <property type="component" value="Unassembled WGS sequence"/>
</dbReference>
<dbReference type="InterPro" id="IPR029044">
    <property type="entry name" value="Nucleotide-diphossugar_trans"/>
</dbReference>
<keyword evidence="3 9" id="KW-0808">Transferase</keyword>
<dbReference type="Gene3D" id="3.90.550.10">
    <property type="entry name" value="Spore Coat Polysaccharide Biosynthesis Protein SpsA, Chain A"/>
    <property type="match status" value="1"/>
</dbReference>
<keyword evidence="6 7" id="KW-0472">Membrane</keyword>
<evidence type="ECO:0000256" key="1">
    <source>
        <dbReference type="ARBA" id="ARBA00004141"/>
    </source>
</evidence>
<evidence type="ECO:0000256" key="3">
    <source>
        <dbReference type="ARBA" id="ARBA00022679"/>
    </source>
</evidence>
<gene>
    <name evidence="9" type="ORF">CCC_00822</name>
</gene>
<dbReference type="STRING" id="272627.CCC_00822"/>
<dbReference type="SUPFAM" id="SSF53448">
    <property type="entry name" value="Nucleotide-diphospho-sugar transferases"/>
    <property type="match status" value="1"/>
</dbReference>
<dbReference type="GO" id="GO:0016757">
    <property type="term" value="F:glycosyltransferase activity"/>
    <property type="evidence" value="ECO:0007669"/>
    <property type="project" value="UniProtKB-KW"/>
</dbReference>
<dbReference type="InterPro" id="IPR050256">
    <property type="entry name" value="Glycosyltransferase_2"/>
</dbReference>
<evidence type="ECO:0000313" key="10">
    <source>
        <dbReference type="Proteomes" id="UP000031971"/>
    </source>
</evidence>
<comment type="subcellular location">
    <subcellularLocation>
        <location evidence="1">Membrane</location>
        <topology evidence="1">Multi-pass membrane protein</topology>
    </subcellularLocation>
</comment>
<evidence type="ECO:0000256" key="2">
    <source>
        <dbReference type="ARBA" id="ARBA00022676"/>
    </source>
</evidence>
<feature type="transmembrane region" description="Helical" evidence="7">
    <location>
        <begin position="268"/>
        <end position="287"/>
    </location>
</feature>
<organism evidence="9 10">
    <name type="scientific">Paramagnetospirillum magnetotacticum MS-1</name>
    <dbReference type="NCBI Taxonomy" id="272627"/>
    <lineage>
        <taxon>Bacteria</taxon>
        <taxon>Pseudomonadati</taxon>
        <taxon>Pseudomonadota</taxon>
        <taxon>Alphaproteobacteria</taxon>
        <taxon>Rhodospirillales</taxon>
        <taxon>Magnetospirillaceae</taxon>
        <taxon>Paramagnetospirillum</taxon>
    </lineage>
</organism>
<feature type="domain" description="Glycosyltransferase 2-like" evidence="8">
    <location>
        <begin position="10"/>
        <end position="142"/>
    </location>
</feature>
<evidence type="ECO:0000259" key="8">
    <source>
        <dbReference type="Pfam" id="PF00535"/>
    </source>
</evidence>
<dbReference type="Pfam" id="PF00535">
    <property type="entry name" value="Glycos_transf_2"/>
    <property type="match status" value="1"/>
</dbReference>
<protein>
    <submittedName>
        <fullName evidence="9">Glycosyl transferase family 2</fullName>
    </submittedName>
</protein>
<reference evidence="9 10" key="1">
    <citation type="submission" date="2015-01" db="EMBL/GenBank/DDBJ databases">
        <title>Genome Sequence of Magnetospirillum magnetotacticum Strain MS-1.</title>
        <authorList>
            <person name="Marinov G.K."/>
            <person name="Smalley M.D."/>
            <person name="DeSalvo G."/>
        </authorList>
    </citation>
    <scope>NUCLEOTIDE SEQUENCE [LARGE SCALE GENOMIC DNA]</scope>
    <source>
        <strain evidence="9 10">MS-1</strain>
    </source>
</reference>
<dbReference type="RefSeq" id="WP_009871275.1">
    <property type="nucleotide sequence ID" value="NZ_JXSL01000030.1"/>
</dbReference>
<keyword evidence="2" id="KW-0328">Glycosyltransferase</keyword>
<evidence type="ECO:0000256" key="5">
    <source>
        <dbReference type="ARBA" id="ARBA00022989"/>
    </source>
</evidence>
<dbReference type="PANTHER" id="PTHR48090">
    <property type="entry name" value="UNDECAPRENYL-PHOSPHATE 4-DEOXY-4-FORMAMIDO-L-ARABINOSE TRANSFERASE-RELATED"/>
    <property type="match status" value="1"/>
</dbReference>
<keyword evidence="5 7" id="KW-1133">Transmembrane helix</keyword>
<evidence type="ECO:0000256" key="4">
    <source>
        <dbReference type="ARBA" id="ARBA00022692"/>
    </source>
</evidence>
<comment type="caution">
    <text evidence="9">The sequence shown here is derived from an EMBL/GenBank/DDBJ whole genome shotgun (WGS) entry which is preliminary data.</text>
</comment>
<dbReference type="InterPro" id="IPR001173">
    <property type="entry name" value="Glyco_trans_2-like"/>
</dbReference>